<dbReference type="FunFam" id="3.40.50.1820:FF:000042">
    <property type="entry name" value="probable strigolactone esterase DAD2"/>
    <property type="match status" value="1"/>
</dbReference>
<sequence>MEPLLPNTKPNMLEQHENLLSTHLNARIKGSGTETIVFAHGFGTDQSIWDKVTPNFSEKSYKLVLFDWPFSGCVKDENLYDPLKYCSLDAFADDLISLLDEMELQDVTFVGHSMSGMIGCLASIKRPLLFKRIVLLCASPRYINTDDYEGGFARSDIENLLENIESNYENWISAFSLNVVDPSDEASVNKFRESLKRVKNEVSLSLAKTVFCSDYRDILEKVETPCTIIQTSSDMAVPYSVALYMEKNIKGKVTLEEIDTIGHFPQLTAPLQLVGVLKGVLGFELI</sequence>
<dbReference type="InterPro" id="IPR029058">
    <property type="entry name" value="AB_hydrolase_fold"/>
</dbReference>
<keyword evidence="2" id="KW-0378">Hydrolase</keyword>
<feature type="domain" description="AB hydrolase-1" evidence="3">
    <location>
        <begin position="35"/>
        <end position="270"/>
    </location>
</feature>
<dbReference type="Gene3D" id="3.40.50.1820">
    <property type="entry name" value="alpha/beta hydrolase"/>
    <property type="match status" value="1"/>
</dbReference>
<proteinExistence type="inferred from homology"/>
<name>A0AAV0ZFY6_VICFA</name>
<gene>
    <name evidence="4" type="ORF">VFH_I160680</name>
</gene>
<organism evidence="4 5">
    <name type="scientific">Vicia faba</name>
    <name type="common">Broad bean</name>
    <name type="synonym">Faba vulgaris</name>
    <dbReference type="NCBI Taxonomy" id="3906"/>
    <lineage>
        <taxon>Eukaryota</taxon>
        <taxon>Viridiplantae</taxon>
        <taxon>Streptophyta</taxon>
        <taxon>Embryophyta</taxon>
        <taxon>Tracheophyta</taxon>
        <taxon>Spermatophyta</taxon>
        <taxon>Magnoliopsida</taxon>
        <taxon>eudicotyledons</taxon>
        <taxon>Gunneridae</taxon>
        <taxon>Pentapetalae</taxon>
        <taxon>rosids</taxon>
        <taxon>fabids</taxon>
        <taxon>Fabales</taxon>
        <taxon>Fabaceae</taxon>
        <taxon>Papilionoideae</taxon>
        <taxon>50 kb inversion clade</taxon>
        <taxon>NPAAA clade</taxon>
        <taxon>Hologalegina</taxon>
        <taxon>IRL clade</taxon>
        <taxon>Fabeae</taxon>
        <taxon>Vicia</taxon>
    </lineage>
</organism>
<dbReference type="Pfam" id="PF00561">
    <property type="entry name" value="Abhydrolase_1"/>
    <property type="match status" value="1"/>
</dbReference>
<dbReference type="GO" id="GO:0016787">
    <property type="term" value="F:hydrolase activity"/>
    <property type="evidence" value="ECO:0007669"/>
    <property type="project" value="UniProtKB-KW"/>
</dbReference>
<evidence type="ECO:0000259" key="3">
    <source>
        <dbReference type="Pfam" id="PF00561"/>
    </source>
</evidence>
<accession>A0AAV0ZFY6</accession>
<dbReference type="AlphaFoldDB" id="A0AAV0ZFY6"/>
<dbReference type="Proteomes" id="UP001157006">
    <property type="component" value="Chromosome 1S"/>
</dbReference>
<dbReference type="EMBL" id="OX451735">
    <property type="protein sequence ID" value="CAI8594827.1"/>
    <property type="molecule type" value="Genomic_DNA"/>
</dbReference>
<dbReference type="PANTHER" id="PTHR43039">
    <property type="entry name" value="ESTERASE-RELATED"/>
    <property type="match status" value="1"/>
</dbReference>
<evidence type="ECO:0000256" key="1">
    <source>
        <dbReference type="ARBA" id="ARBA00008645"/>
    </source>
</evidence>
<protein>
    <recommendedName>
        <fullName evidence="3">AB hydrolase-1 domain-containing protein</fullName>
    </recommendedName>
</protein>
<evidence type="ECO:0000313" key="5">
    <source>
        <dbReference type="Proteomes" id="UP001157006"/>
    </source>
</evidence>
<dbReference type="SUPFAM" id="SSF53474">
    <property type="entry name" value="alpha/beta-Hydrolases"/>
    <property type="match status" value="1"/>
</dbReference>
<reference evidence="4 5" key="1">
    <citation type="submission" date="2023-01" db="EMBL/GenBank/DDBJ databases">
        <authorList>
            <person name="Kreplak J."/>
        </authorList>
    </citation>
    <scope>NUCLEOTIDE SEQUENCE [LARGE SCALE GENOMIC DNA]</scope>
</reference>
<evidence type="ECO:0000313" key="4">
    <source>
        <dbReference type="EMBL" id="CAI8594827.1"/>
    </source>
</evidence>
<dbReference type="InterPro" id="IPR000073">
    <property type="entry name" value="AB_hydrolase_1"/>
</dbReference>
<keyword evidence="5" id="KW-1185">Reference proteome</keyword>
<evidence type="ECO:0000256" key="2">
    <source>
        <dbReference type="ARBA" id="ARBA00022801"/>
    </source>
</evidence>
<comment type="similarity">
    <text evidence="1">Belongs to the AB hydrolase superfamily.</text>
</comment>